<dbReference type="Gene3D" id="3.40.30.10">
    <property type="entry name" value="Glutaredoxin"/>
    <property type="match status" value="1"/>
</dbReference>
<dbReference type="SUPFAM" id="SSF52833">
    <property type="entry name" value="Thioredoxin-like"/>
    <property type="match status" value="1"/>
</dbReference>
<dbReference type="InterPro" id="IPR036249">
    <property type="entry name" value="Thioredoxin-like_sf"/>
</dbReference>
<dbReference type="InterPro" id="IPR001853">
    <property type="entry name" value="DSBA-like_thioredoxin_dom"/>
</dbReference>
<gene>
    <name evidence="2" type="ORF">GCM10009102_08610</name>
</gene>
<keyword evidence="3" id="KW-1185">Reference proteome</keyword>
<name>A0ABP3SST5_9SPHN</name>
<organism evidence="2 3">
    <name type="scientific">Sphingomonas insulae</name>
    <dbReference type="NCBI Taxonomy" id="424800"/>
    <lineage>
        <taxon>Bacteria</taxon>
        <taxon>Pseudomonadati</taxon>
        <taxon>Pseudomonadota</taxon>
        <taxon>Alphaproteobacteria</taxon>
        <taxon>Sphingomonadales</taxon>
        <taxon>Sphingomonadaceae</taxon>
        <taxon>Sphingomonas</taxon>
    </lineage>
</organism>
<comment type="caution">
    <text evidence="2">The sequence shown here is derived from an EMBL/GenBank/DDBJ whole genome shotgun (WGS) entry which is preliminary data.</text>
</comment>
<dbReference type="Proteomes" id="UP001500238">
    <property type="component" value="Unassembled WGS sequence"/>
</dbReference>
<dbReference type="RefSeq" id="WP_343796588.1">
    <property type="nucleotide sequence ID" value="NZ_BAAAES010000006.1"/>
</dbReference>
<reference evidence="3" key="1">
    <citation type="journal article" date="2019" name="Int. J. Syst. Evol. Microbiol.">
        <title>The Global Catalogue of Microorganisms (GCM) 10K type strain sequencing project: providing services to taxonomists for standard genome sequencing and annotation.</title>
        <authorList>
            <consortium name="The Broad Institute Genomics Platform"/>
            <consortium name="The Broad Institute Genome Sequencing Center for Infectious Disease"/>
            <person name="Wu L."/>
            <person name="Ma J."/>
        </authorList>
    </citation>
    <scope>NUCLEOTIDE SEQUENCE [LARGE SCALE GENOMIC DNA]</scope>
    <source>
        <strain evidence="3">JCM 14603</strain>
    </source>
</reference>
<evidence type="ECO:0000313" key="2">
    <source>
        <dbReference type="EMBL" id="GAA0662023.1"/>
    </source>
</evidence>
<dbReference type="Pfam" id="PF01323">
    <property type="entry name" value="DSBA"/>
    <property type="match status" value="1"/>
</dbReference>
<dbReference type="EMBL" id="BAAAES010000006">
    <property type="protein sequence ID" value="GAA0662023.1"/>
    <property type="molecule type" value="Genomic_DNA"/>
</dbReference>
<proteinExistence type="predicted"/>
<sequence>MSLAQIDVPVVDAEIARNMQTAAKLGMNGTPSWVVGDRILSGALPIEEIEKAIAAARGA</sequence>
<feature type="domain" description="DSBA-like thioredoxin" evidence="1">
    <location>
        <begin position="6"/>
        <end position="54"/>
    </location>
</feature>
<evidence type="ECO:0000259" key="1">
    <source>
        <dbReference type="Pfam" id="PF01323"/>
    </source>
</evidence>
<evidence type="ECO:0000313" key="3">
    <source>
        <dbReference type="Proteomes" id="UP001500238"/>
    </source>
</evidence>
<protein>
    <recommendedName>
        <fullName evidence="1">DSBA-like thioredoxin domain-containing protein</fullName>
    </recommendedName>
</protein>
<accession>A0ABP3SST5</accession>